<dbReference type="SUPFAM" id="SSF53448">
    <property type="entry name" value="Nucleotide-diphospho-sugar transferases"/>
    <property type="match status" value="1"/>
</dbReference>
<keyword evidence="2" id="KW-0808">Transferase</keyword>
<feature type="domain" description="Glycosyltransferase 2-like" evidence="1">
    <location>
        <begin position="4"/>
        <end position="167"/>
    </location>
</feature>
<gene>
    <name evidence="2" type="ORF">CFX0092_A1125</name>
</gene>
<dbReference type="AlphaFoldDB" id="A0A170PF64"/>
<dbReference type="PANTHER" id="PTHR48090">
    <property type="entry name" value="UNDECAPRENYL-PHOSPHATE 4-DEOXY-4-FORMAMIDO-L-ARABINOSE TRANSFERASE-RELATED"/>
    <property type="match status" value="1"/>
</dbReference>
<keyword evidence="2" id="KW-0328">Glycosyltransferase</keyword>
<dbReference type="OrthoDB" id="9810303at2"/>
<dbReference type="CDD" id="cd04179">
    <property type="entry name" value="DPM_DPG-synthase_like"/>
    <property type="match status" value="1"/>
</dbReference>
<keyword evidence="3" id="KW-1185">Reference proteome</keyword>
<dbReference type="InterPro" id="IPR029044">
    <property type="entry name" value="Nucleotide-diphossugar_trans"/>
</dbReference>
<dbReference type="EC" id="2.4.-.-" evidence="2"/>
<dbReference type="GO" id="GO:0016757">
    <property type="term" value="F:glycosyltransferase activity"/>
    <property type="evidence" value="ECO:0007669"/>
    <property type="project" value="UniProtKB-KW"/>
</dbReference>
<evidence type="ECO:0000259" key="1">
    <source>
        <dbReference type="Pfam" id="PF00535"/>
    </source>
</evidence>
<dbReference type="EMBL" id="LN890655">
    <property type="protein sequence ID" value="CUS03003.2"/>
    <property type="molecule type" value="Genomic_DNA"/>
</dbReference>
<evidence type="ECO:0000313" key="3">
    <source>
        <dbReference type="Proteomes" id="UP000215027"/>
    </source>
</evidence>
<protein>
    <submittedName>
        <fullName evidence="2">Glycosyltransferase</fullName>
        <ecNumber evidence="2">2.4.-.-</ecNumber>
    </submittedName>
</protein>
<dbReference type="KEGG" id="pbf:CFX0092_A1125"/>
<reference evidence="2" key="1">
    <citation type="submission" date="2016-01" db="EMBL/GenBank/DDBJ databases">
        <authorList>
            <person name="Mcilroy J.S."/>
            <person name="Karst M S."/>
            <person name="Albertsen M."/>
        </authorList>
    </citation>
    <scope>NUCLEOTIDE SEQUENCE</scope>
    <source>
        <strain evidence="2">Cfx-K</strain>
    </source>
</reference>
<proteinExistence type="predicted"/>
<accession>A0A170PF64</accession>
<dbReference type="Gene3D" id="3.90.550.10">
    <property type="entry name" value="Spore Coat Polysaccharide Biosynthesis Protein SpsA, Chain A"/>
    <property type="match status" value="1"/>
</dbReference>
<dbReference type="InterPro" id="IPR050256">
    <property type="entry name" value="Glycosyltransferase_2"/>
</dbReference>
<organism evidence="2 3">
    <name type="scientific">Candidatus Promineifilum breve</name>
    <dbReference type="NCBI Taxonomy" id="1806508"/>
    <lineage>
        <taxon>Bacteria</taxon>
        <taxon>Bacillati</taxon>
        <taxon>Chloroflexota</taxon>
        <taxon>Ardenticatenia</taxon>
        <taxon>Candidatus Promineifilales</taxon>
        <taxon>Candidatus Promineifilaceae</taxon>
        <taxon>Candidatus Promineifilum</taxon>
    </lineage>
</organism>
<sequence>MKVSVIIPVYNEFATVEPAVRAVLAVNEADEIILVDDGSTDGTRDLYPAIQALDESIIRIILHEKNQGKGAAVRTGFAEASGDIFLIQDADLEYDPRDYPALLRPIMEGRAAVVYGSRFRGGPTKTMFFWHMVGNKMLTFVTNIVYNTILTDMETCYKVFRADVVRDIPLRSRGFEFEPEITSKVLKRGHRIYEVPISYNGREFEEGKKLNPWREGPKALYYLLKYRFVD</sequence>
<dbReference type="RefSeq" id="WP_095042554.1">
    <property type="nucleotide sequence ID" value="NZ_LN890655.1"/>
</dbReference>
<evidence type="ECO:0000313" key="2">
    <source>
        <dbReference type="EMBL" id="CUS03003.2"/>
    </source>
</evidence>
<dbReference type="Pfam" id="PF00535">
    <property type="entry name" value="Glycos_transf_2"/>
    <property type="match status" value="1"/>
</dbReference>
<dbReference type="PANTHER" id="PTHR48090:SF7">
    <property type="entry name" value="RFBJ PROTEIN"/>
    <property type="match status" value="1"/>
</dbReference>
<dbReference type="Proteomes" id="UP000215027">
    <property type="component" value="Chromosome I"/>
</dbReference>
<name>A0A170PF64_9CHLR</name>
<dbReference type="InterPro" id="IPR001173">
    <property type="entry name" value="Glyco_trans_2-like"/>
</dbReference>